<keyword evidence="2" id="KW-1185">Reference proteome</keyword>
<sequence length="148" mass="16264">MEAIPDWFWSALAAARPSLAALEAWLEAQPREVVERFAAAYDAAAGELVDDYSDGVEVDGIVWSEDSAEDLCAWVVGQGRDFWGRVVDGTWSLAEVADAYLDRPSPLGAAAVRWDTAVSHPDHRGYQAPWAIAYGVYRTRFGEELTEA</sequence>
<comment type="caution">
    <text evidence="1">The sequence shown here is derived from an EMBL/GenBank/DDBJ whole genome shotgun (WGS) entry which is preliminary data.</text>
</comment>
<dbReference type="EMBL" id="BAAARV010000005">
    <property type="protein sequence ID" value="GAA2328886.1"/>
    <property type="molecule type" value="Genomic_DNA"/>
</dbReference>
<reference evidence="1 2" key="1">
    <citation type="journal article" date="2019" name="Int. J. Syst. Evol. Microbiol.">
        <title>The Global Catalogue of Microorganisms (GCM) 10K type strain sequencing project: providing services to taxonomists for standard genome sequencing and annotation.</title>
        <authorList>
            <consortium name="The Broad Institute Genomics Platform"/>
            <consortium name="The Broad Institute Genome Sequencing Center for Infectious Disease"/>
            <person name="Wu L."/>
            <person name="Ma J."/>
        </authorList>
    </citation>
    <scope>NUCLEOTIDE SEQUENCE [LARGE SCALE GENOMIC DNA]</scope>
    <source>
        <strain evidence="1 2">JCM 3272</strain>
    </source>
</reference>
<gene>
    <name evidence="1" type="ORF">GCM10010170_005950</name>
</gene>
<evidence type="ECO:0000313" key="2">
    <source>
        <dbReference type="Proteomes" id="UP001501444"/>
    </source>
</evidence>
<name>A0ABN3FFZ4_9ACTN</name>
<organism evidence="1 2">
    <name type="scientific">Dactylosporangium salmoneum</name>
    <dbReference type="NCBI Taxonomy" id="53361"/>
    <lineage>
        <taxon>Bacteria</taxon>
        <taxon>Bacillati</taxon>
        <taxon>Actinomycetota</taxon>
        <taxon>Actinomycetes</taxon>
        <taxon>Micromonosporales</taxon>
        <taxon>Micromonosporaceae</taxon>
        <taxon>Dactylosporangium</taxon>
    </lineage>
</organism>
<evidence type="ECO:0008006" key="3">
    <source>
        <dbReference type="Google" id="ProtNLM"/>
    </source>
</evidence>
<proteinExistence type="predicted"/>
<evidence type="ECO:0000313" key="1">
    <source>
        <dbReference type="EMBL" id="GAA2328886.1"/>
    </source>
</evidence>
<accession>A0ABN3FFZ4</accession>
<dbReference type="Proteomes" id="UP001501444">
    <property type="component" value="Unassembled WGS sequence"/>
</dbReference>
<protein>
    <recommendedName>
        <fullName evidence="3">DUF4240 domain-containing protein</fullName>
    </recommendedName>
</protein>
<dbReference type="RefSeq" id="WP_344610630.1">
    <property type="nucleotide sequence ID" value="NZ_BAAARV010000005.1"/>
</dbReference>